<dbReference type="SUPFAM" id="SSF56112">
    <property type="entry name" value="Protein kinase-like (PK-like)"/>
    <property type="match status" value="1"/>
</dbReference>
<dbReference type="eggNOG" id="COG0515">
    <property type="taxonomic scope" value="Bacteria"/>
</dbReference>
<keyword evidence="1" id="KW-0418">Kinase</keyword>
<evidence type="ECO:0000313" key="1">
    <source>
        <dbReference type="EMBL" id="KEZ86760.1"/>
    </source>
</evidence>
<keyword evidence="1" id="KW-0808">Transferase</keyword>
<sequence>MSRHFTNAIYLSDEVENIIRSSKFLGKGNNGVVYRIDNERIIKIFNDKKVCETEYVILKSSMHHPSFPKVFDYGDFFIVREFVDGIRLDKYLNHNPLNQKLVRSLVDLINDFKELGYKKLDIRCKDLYVQEDFSIKVIDPKDNFDREMPFPRHLMRGILKRDSIGEFFYYLQRIDRNLYESWRGQFKEYLKRLAEKDKKL</sequence>
<comment type="caution">
    <text evidence="1">The sequence shown here is derived from an EMBL/GenBank/DDBJ whole genome shotgun (WGS) entry which is preliminary data.</text>
</comment>
<keyword evidence="2" id="KW-1185">Reference proteome</keyword>
<dbReference type="AlphaFoldDB" id="A0A084JCS6"/>
<dbReference type="Proteomes" id="UP000028542">
    <property type="component" value="Unassembled WGS sequence"/>
</dbReference>
<organism evidence="1 2">
    <name type="scientific">Clostridium sulfidigenes</name>
    <dbReference type="NCBI Taxonomy" id="318464"/>
    <lineage>
        <taxon>Bacteria</taxon>
        <taxon>Bacillati</taxon>
        <taxon>Bacillota</taxon>
        <taxon>Clostridia</taxon>
        <taxon>Eubacteriales</taxon>
        <taxon>Clostridiaceae</taxon>
        <taxon>Clostridium</taxon>
    </lineage>
</organism>
<dbReference type="EMBL" id="JPMD01000018">
    <property type="protein sequence ID" value="KEZ86760.1"/>
    <property type="molecule type" value="Genomic_DNA"/>
</dbReference>
<dbReference type="STRING" id="318464.IO99_08605"/>
<evidence type="ECO:0000313" key="2">
    <source>
        <dbReference type="Proteomes" id="UP000028542"/>
    </source>
</evidence>
<dbReference type="GO" id="GO:0016301">
    <property type="term" value="F:kinase activity"/>
    <property type="evidence" value="ECO:0007669"/>
    <property type="project" value="UniProtKB-KW"/>
</dbReference>
<dbReference type="InterPro" id="IPR011009">
    <property type="entry name" value="Kinase-like_dom_sf"/>
</dbReference>
<reference evidence="1 2" key="1">
    <citation type="submission" date="2014-07" db="EMBL/GenBank/DDBJ databases">
        <title>Draft genome of Clostridium sulfidigenes 113A isolated from sediments associated with methane hydrate from Krishna Godavari basin.</title>
        <authorList>
            <person name="Honkalas V.S."/>
            <person name="Dabir A.P."/>
            <person name="Arora P."/>
            <person name="Dhakephalkar P.K."/>
        </authorList>
    </citation>
    <scope>NUCLEOTIDE SEQUENCE [LARGE SCALE GENOMIC DNA]</scope>
    <source>
        <strain evidence="1 2">113A</strain>
    </source>
</reference>
<gene>
    <name evidence="1" type="ORF">IO99_08605</name>
</gene>
<proteinExistence type="predicted"/>
<dbReference type="RefSeq" id="WP_035132286.1">
    <property type="nucleotide sequence ID" value="NZ_JPMD01000018.1"/>
</dbReference>
<dbReference type="Gene3D" id="1.10.510.10">
    <property type="entry name" value="Transferase(Phosphotransferase) domain 1"/>
    <property type="match status" value="1"/>
</dbReference>
<accession>A0A084JCS6</accession>
<protein>
    <submittedName>
        <fullName evidence="1">Protein kinase</fullName>
    </submittedName>
</protein>
<name>A0A084JCS6_9CLOT</name>